<evidence type="ECO:0000313" key="2">
    <source>
        <dbReference type="EMBL" id="AQQ04582.1"/>
    </source>
</evidence>
<dbReference type="Pfam" id="PF02738">
    <property type="entry name" value="MoCoBD_1"/>
    <property type="match status" value="1"/>
</dbReference>
<dbReference type="Proteomes" id="UP000188174">
    <property type="component" value="Chromosome"/>
</dbReference>
<dbReference type="PROSITE" id="PS51318">
    <property type="entry name" value="TAT"/>
    <property type="match status" value="1"/>
</dbReference>
<dbReference type="InterPro" id="IPR006311">
    <property type="entry name" value="TAT_signal"/>
</dbReference>
<dbReference type="PANTHER" id="PTHR47495">
    <property type="entry name" value="ALDEHYDE DEHYDROGENASE"/>
    <property type="match status" value="1"/>
</dbReference>
<gene>
    <name evidence="2" type="ORF">B0E33_14180</name>
</gene>
<dbReference type="RefSeq" id="WP_077291538.1">
    <property type="nucleotide sequence ID" value="NZ_CP019630.1"/>
</dbReference>
<keyword evidence="3" id="KW-1185">Reference proteome</keyword>
<organism evidence="2 3">
    <name type="scientific">Roseibium algicola</name>
    <dbReference type="NCBI Taxonomy" id="2857014"/>
    <lineage>
        <taxon>Bacteria</taxon>
        <taxon>Pseudomonadati</taxon>
        <taxon>Pseudomonadota</taxon>
        <taxon>Alphaproteobacteria</taxon>
        <taxon>Hyphomicrobiales</taxon>
        <taxon>Stappiaceae</taxon>
        <taxon>Roseibium</taxon>
    </lineage>
</organism>
<proteinExistence type="predicted"/>
<dbReference type="PANTHER" id="PTHR47495:SF2">
    <property type="entry name" value="ALDEHYDE DEHYDROGENASE"/>
    <property type="match status" value="1"/>
</dbReference>
<sequence length="728" mass="77884">MLHLLKQPLAAAMPTRRTFLKVSAGTVGGLVLAMNLPRSTASAAEGEFIQPFVHIRPDNTVVVLSKHFDMGQGTASGLCSLVADELDASWEQVSVEFAPSNPQVYANSLFGVQGTGGSTAMANSFMQYRQAGAAAKAMIVAAAAKEWGVPADEITVSGGVVSHGVDKTATLGDLAGLAANEDVPAEPTLKTPDQWVYIGKSFPRLDVKNKTVGAPRTYTMDFQRDDLLVAVVARSPRFGGKVKSFDATEAKKVPGVVNVLQIPNGVAVIAKSTWPAINGRSLLEIEWDDAEAETRSSDAMIAELKDMTTKPGVKVREDGDVDAALEASAKVIEADYDFPFLAHGAMEPLDIAMMFDGETAEFWFASQIPTIDHNVAATVLGIPFENVKINTLWAGGSFGRRAQADAHPVVEITTLAKAMQAAGMAPAPVKIVWTREDDMAGGYYRPMSAHRLRVGLDDQGNVTAFKYNIAAKSIVKGTPFEAMLMKDGVDHNMTEGAHDTTYAFPLMNMDQSFQETKVPVLWWRSVGHTHTAYVMETMIDRLAKEAGKDPVAYRLEMIKDDPRKVGVLKLAAEKAGWDTPLPEGRHRGVAVHKSFGSFVAEVAEISFRDDGTVKVEKVTAAVDCGTPINPDNIRAQVEGGIGYGLGAILRNQVTLADGVVEETNFDTYEPIRMSDMPEIEVHIVPSNEAPTGIGEPGTPPIGPAVANAIAAAKGEWSTSLPLAKSGLV</sequence>
<evidence type="ECO:0000313" key="3">
    <source>
        <dbReference type="Proteomes" id="UP000188174"/>
    </source>
</evidence>
<dbReference type="InterPro" id="IPR008274">
    <property type="entry name" value="AldOxase/xan_DH_MoCoBD1"/>
</dbReference>
<dbReference type="Gene3D" id="3.90.1170.50">
    <property type="entry name" value="Aldehyde oxidase/xanthine dehydrogenase, a/b hammerhead"/>
    <property type="match status" value="1"/>
</dbReference>
<dbReference type="InterPro" id="IPR000674">
    <property type="entry name" value="Ald_Oxase/Xan_DH_a/b"/>
</dbReference>
<dbReference type="InterPro" id="IPR052516">
    <property type="entry name" value="N-heterocyclic_Hydroxylase"/>
</dbReference>
<dbReference type="InterPro" id="IPR046867">
    <property type="entry name" value="AldOxase/xan_DH_MoCoBD2"/>
</dbReference>
<protein>
    <submittedName>
        <fullName evidence="2">Twin-arginine translocation pathway signal protein</fullName>
    </submittedName>
</protein>
<reference evidence="2 3" key="1">
    <citation type="submission" date="2017-02" db="EMBL/GenBank/DDBJ databases">
        <authorList>
            <person name="Jeong S."/>
        </authorList>
    </citation>
    <scope>NUCLEOTIDE SEQUENCE [LARGE SCALE GENOMIC DNA]</scope>
    <source>
        <strain evidence="2 3">RMAR6-6</strain>
    </source>
</reference>
<dbReference type="Pfam" id="PF20256">
    <property type="entry name" value="MoCoBD_2"/>
    <property type="match status" value="2"/>
</dbReference>
<evidence type="ECO:0000259" key="1">
    <source>
        <dbReference type="SMART" id="SM01008"/>
    </source>
</evidence>
<dbReference type="EMBL" id="CP019630">
    <property type="protein sequence ID" value="AQQ04582.1"/>
    <property type="molecule type" value="Genomic_DNA"/>
</dbReference>
<dbReference type="InterPro" id="IPR012368">
    <property type="entry name" value="OxRdtase_Mopterin-bd_su_IorB"/>
</dbReference>
<dbReference type="PIRSF" id="PIRSF036389">
    <property type="entry name" value="IOR_B"/>
    <property type="match status" value="1"/>
</dbReference>
<dbReference type="SMART" id="SM01008">
    <property type="entry name" value="Ald_Xan_dh_C"/>
    <property type="match status" value="1"/>
</dbReference>
<feature type="domain" description="Aldehyde oxidase/xanthine dehydrogenase a/b hammerhead" evidence="1">
    <location>
        <begin position="212"/>
        <end position="291"/>
    </location>
</feature>
<name>A0ABN4WVY6_9HYPH</name>
<dbReference type="SUPFAM" id="SSF56003">
    <property type="entry name" value="Molybdenum cofactor-binding domain"/>
    <property type="match status" value="2"/>
</dbReference>
<dbReference type="InterPro" id="IPR037165">
    <property type="entry name" value="AldOxase/xan_DH_Mopterin-bd_sf"/>
</dbReference>
<accession>A0ABN4WVY6</accession>
<dbReference type="Gene3D" id="3.30.365.10">
    <property type="entry name" value="Aldehyde oxidase/xanthine dehydrogenase, molybdopterin binding domain"/>
    <property type="match status" value="4"/>
</dbReference>